<feature type="compositionally biased region" description="Basic and acidic residues" evidence="1">
    <location>
        <begin position="266"/>
        <end position="275"/>
    </location>
</feature>
<evidence type="ECO:0000313" key="3">
    <source>
        <dbReference type="Proteomes" id="UP001239418"/>
    </source>
</evidence>
<feature type="region of interest" description="Disordered" evidence="1">
    <location>
        <begin position="1568"/>
        <end position="1591"/>
    </location>
</feature>
<feature type="compositionally biased region" description="Polar residues" evidence="1">
    <location>
        <begin position="221"/>
        <end position="234"/>
    </location>
</feature>
<evidence type="ECO:0000256" key="1">
    <source>
        <dbReference type="SAM" id="MobiDB-lite"/>
    </source>
</evidence>
<feature type="compositionally biased region" description="Low complexity" evidence="1">
    <location>
        <begin position="198"/>
        <end position="209"/>
    </location>
</feature>
<dbReference type="EMBL" id="CP117454">
    <property type="protein sequence ID" value="WLG82439.1"/>
    <property type="molecule type" value="Genomic_DNA"/>
</dbReference>
<feature type="region of interest" description="Disordered" evidence="1">
    <location>
        <begin position="861"/>
        <end position="892"/>
    </location>
</feature>
<feature type="compositionally biased region" description="Low complexity" evidence="1">
    <location>
        <begin position="62"/>
        <end position="96"/>
    </location>
</feature>
<gene>
    <name evidence="2" type="ORF">PSH97_14935</name>
</gene>
<name>A0ABY9EQ40_9PSED</name>
<dbReference type="InterPro" id="IPR021085">
    <property type="entry name" value="AvrE_T3Es"/>
</dbReference>
<feature type="compositionally biased region" description="Low complexity" evidence="1">
    <location>
        <begin position="1577"/>
        <end position="1590"/>
    </location>
</feature>
<feature type="compositionally biased region" description="Basic and acidic residues" evidence="1">
    <location>
        <begin position="108"/>
        <end position="117"/>
    </location>
</feature>
<proteinExistence type="predicted"/>
<reference evidence="2 3" key="1">
    <citation type="submission" date="2023-02" db="EMBL/GenBank/DDBJ databases">
        <title>Evolution of Hrp T3SS in non-pathogenic Pseudomonas fluorescens.</title>
        <authorList>
            <person name="Liao K."/>
            <person name="Wei H."/>
            <person name="Gu Y."/>
        </authorList>
    </citation>
    <scope>NUCLEOTIDE SEQUENCE [LARGE SCALE GENOMIC DNA]</scope>
    <source>
        <strain evidence="2 3">FP1935</strain>
    </source>
</reference>
<dbReference type="Proteomes" id="UP001239418">
    <property type="component" value="Chromosome"/>
</dbReference>
<evidence type="ECO:0000313" key="2">
    <source>
        <dbReference type="EMBL" id="WLG82439.1"/>
    </source>
</evidence>
<dbReference type="RefSeq" id="WP_305445568.1">
    <property type="nucleotide sequence ID" value="NZ_CP117454.1"/>
</dbReference>
<sequence>MIPSSNVRISSSASVDTTQRTGGSSDFHQRPEQPTQRSSHSLGSIGKRFRKKLGKLLHIGTPSGSRPNASAAASGAAATVTTATPAPATATPATRRPPSHNSLGAQLERARQQEKAAGKKPMTQGPASDEPSTSGSAEKESKASNKPRTRLLSGGVHELVTTRPLKKMPVKLESVPEDHFIDPPLAPKTSEGLDHELAASLPKPKAAAKGEQSAADKTPRSEASPSQSPATTVSEIEEVGDDTGLHGISLQDGKTPEQDEQAVKSALRESRRDGARLQGGDGFGRSINDQLAPTGERPLANESGPKLSRSNAGRFNHGTELLERTHDPKRPLSLDHEGQLQVGRMDPPALADIVQSKLKTADNSFVALHSESGANSHEHVLLDNKGNLLHLKQSDTATTLLRSSQTSDAHPFLKDFTDAAPQLRNQNGSLGLYGHNTQIGKEILDAPGKAQFSQLTGVHEDHNGQQLRLHDDKLYRFDAATKGWQAHPQLAGQTFSALSTQGDGKTYGLTDQAVVDLSSPEHRRYPATNIKAFSVSREGEAALLQVKDDKQSLGLLDLSTRPATALTASIDVKLADDADVTSIALTKEALLLSDTQGRLYRVDRQQLGGDRSELSLTPEQAITHPEVNLGVTHQAQALIGDDKGQVHALVKDPAGHTHAHPVDTGSGSLKAGWNLTDAMVLNNTRGLPGVTPTQSNTFDLGRLGKVGLDNQQVQRWDAATRSWGHTEIKDVSHLSIGLDSRAYMLQNGTLKKLDVSQAPAPQSFGRDYALSQATQTTKVSAGSAIAGLEGRTITGFAMVNPEHFVALDDTGKLTAHHEKGAMTELTTEGLNGSIKSLALDQHSDLFALNDQGEAFQLDKEDWQASEAKPRPEAQWKKIATPDDEPLGSLRTGDDQQLNATLLHGDDKPLARQNNHDWKAVEPSDSKDVLGDLHERLNDGVKTKRIPGTGLTARFAASALGRGGMETQNRVSTKEFITAHVFKPTLEMPRWVKATGDSLVHTAKGRDGLNEVYQAEGKVFKKLEAIADANTPLPAAGEDLKSRIARLDLGPEGKALVEQLEGFRSELENHAYKSTVHLGQEYGQLKTVPFRQFEGLLNQHGEFNPASKRTALSMGLSDVARKLNINSSDHNLMQELQGALKKIGPSEENRTGELLGKLEEKGMNISHQKEEIPLGRRRNPSDDLALTKARLALDVVALKDLSDLVGKIENEQKEAQAQTPQHPSQPAEPPRMRTAQIMEYRDGLLQLRDVQYEEHPVKQVTDMGFRGHASLESTYDGLKAFIKGFSKTDHATSSNLRAATGSTTQKELAGTLKSALKQLDHGDDEISIQRSYGASLSTPFVGLIGKPLGPFPNGSVGAARTYTMNAERDGEGINFYILRDGALSAKAGVGAGKDVLTDITGEKSNSKPIGNDRTFQPAIRLDADVSATATGITRNGLLFKIADEDIDQFVDHLIDGKITPMELMKNGYSHEVQKGQRFNFDVNLSAIADARAGFGLSESGSTPLSAAARATGGASVNVNLLNYSDYSLVSTMDKGTRREGGMNRPRLFTNATAGIHLRTQIAGSHALVSGRSSTTEQTNTAPAMPTKAPTAGSAGLISAPALSGSVTVESKTTKRVKFLFVEAQPLKGSDVKSVSGDLKNAFKDKATEKELARLTEQSTSPASAEDPEKALESHLEGLNTYFADKKPQNDEQYAALRALTKANNQHVAAKNHHNMLDNARFESSYTNLSRLDQNGVLTQLLSDLNPTHVESNAERITGFMAQDPKLNALIKHLQSTEGTLARVRLELKDGPADTVDIGSRNGTITNDDLSKMLGTRDNMRIKAITVFHSVTQPESFTTPTPLLSASSSASLSISKTLGKINFSYGENQNVPKSYTLDGDIARTDAGTKALLTELKDAGLQLKS</sequence>
<keyword evidence="3" id="KW-1185">Reference proteome</keyword>
<feature type="compositionally biased region" description="Low complexity" evidence="1">
    <location>
        <begin position="1"/>
        <end position="14"/>
    </location>
</feature>
<organism evidence="2 3">
    <name type="scientific">Pseudomonas cucumis</name>
    <dbReference type="NCBI Taxonomy" id="2954082"/>
    <lineage>
        <taxon>Bacteria</taxon>
        <taxon>Pseudomonadati</taxon>
        <taxon>Pseudomonadota</taxon>
        <taxon>Gammaproteobacteria</taxon>
        <taxon>Pseudomonadales</taxon>
        <taxon>Pseudomonadaceae</taxon>
        <taxon>Pseudomonas</taxon>
    </lineage>
</organism>
<dbReference type="Pfam" id="PF11725">
    <property type="entry name" value="AvrE_T3Es"/>
    <property type="match status" value="1"/>
</dbReference>
<feature type="region of interest" description="Disordered" evidence="1">
    <location>
        <begin position="1"/>
        <end position="315"/>
    </location>
</feature>
<feature type="compositionally biased region" description="Basic and acidic residues" evidence="1">
    <location>
        <begin position="861"/>
        <end position="875"/>
    </location>
</feature>
<accession>A0ABY9EQ40</accession>
<feature type="compositionally biased region" description="Polar residues" evidence="1">
    <location>
        <begin position="15"/>
        <end position="42"/>
    </location>
</feature>
<protein>
    <submittedName>
        <fullName evidence="2">AvrE-family type 3 secretion system effector</fullName>
    </submittedName>
</protein>
<feature type="region of interest" description="Disordered" evidence="1">
    <location>
        <begin position="1650"/>
        <end position="1669"/>
    </location>
</feature>